<feature type="coiled-coil region" evidence="1">
    <location>
        <begin position="419"/>
        <end position="446"/>
    </location>
</feature>
<keyword evidence="1" id="KW-0175">Coiled coil</keyword>
<name>A0A0A2VQF3_BEABA</name>
<dbReference type="EMBL" id="ANFO01000567">
    <property type="protein sequence ID" value="KGQ08577.1"/>
    <property type="molecule type" value="Genomic_DNA"/>
</dbReference>
<dbReference type="Proteomes" id="UP000030106">
    <property type="component" value="Unassembled WGS sequence"/>
</dbReference>
<evidence type="ECO:0000313" key="3">
    <source>
        <dbReference type="EMBL" id="KGQ08577.1"/>
    </source>
</evidence>
<comment type="caution">
    <text evidence="3">The sequence shown here is derived from an EMBL/GenBank/DDBJ whole genome shotgun (WGS) entry which is preliminary data.</text>
</comment>
<evidence type="ECO:0000313" key="4">
    <source>
        <dbReference type="Proteomes" id="UP000030106"/>
    </source>
</evidence>
<gene>
    <name evidence="3" type="ORF">BBAD15_g6092</name>
</gene>
<evidence type="ECO:0000256" key="2">
    <source>
        <dbReference type="SAM" id="MobiDB-lite"/>
    </source>
</evidence>
<dbReference type="HOGENOM" id="CLU_512845_0_0_1"/>
<dbReference type="OrthoDB" id="4959284at2759"/>
<feature type="region of interest" description="Disordered" evidence="2">
    <location>
        <begin position="150"/>
        <end position="171"/>
    </location>
</feature>
<evidence type="ECO:0000256" key="1">
    <source>
        <dbReference type="SAM" id="Coils"/>
    </source>
</evidence>
<organism evidence="3 4">
    <name type="scientific">Beauveria bassiana D1-5</name>
    <dbReference type="NCBI Taxonomy" id="1245745"/>
    <lineage>
        <taxon>Eukaryota</taxon>
        <taxon>Fungi</taxon>
        <taxon>Dikarya</taxon>
        <taxon>Ascomycota</taxon>
        <taxon>Pezizomycotina</taxon>
        <taxon>Sordariomycetes</taxon>
        <taxon>Hypocreomycetidae</taxon>
        <taxon>Hypocreales</taxon>
        <taxon>Cordycipitaceae</taxon>
        <taxon>Beauveria</taxon>
    </lineage>
</organism>
<dbReference type="AlphaFoldDB" id="A0A0A2VQF3"/>
<feature type="region of interest" description="Disordered" evidence="2">
    <location>
        <begin position="1"/>
        <end position="57"/>
    </location>
</feature>
<accession>A0A0A2VQF3</accession>
<sequence>MVYDRVRSGLGPHESASLGSSGHPRLRFPSDAAQFSQKPGPAQLHAAPSSNTPFTDDSLPSTRLILDLISERVSSYIQRDSADRKNRKLRLDVDRCQAGEFPGVTALLDVHLKSADYEKAKLNRRMSATDEKLVRVTSNWRSLLETAAQAKSINANDHHTPTPPPSETHSDIPLNIEERLAQMMNKIREESQNLQCKTKNDYEVEIAALKGELTQVKGELTQEKENSKCLQAELKSMAARLSAIETKVEDHAKISSQLGQAVQQESLVDLESRLVKIEITQTAMQKPDEYAGNGEIKHQDMDPAQCLCLELEAKLEDKMTQFLLQNSDKIVSDERILRLAQTTVKAVEAVLQSSLKRMADGFGTLIDKERERRASLSVQIQAAEQSASEAAQAVEVMRVEFTEAQTASNTCRQSNAATMKNQETQIQNLTELLASTQGKVESAETKLQQSIDTLWLRSTTMDAWRDNFSTARLFEALVQYLNSSFFPEHKSKLTHLRDRVANIESLLGDDGNKKRKLAEHGSSAFPSFINR</sequence>
<feature type="coiled-coil region" evidence="1">
    <location>
        <begin position="177"/>
        <end position="240"/>
    </location>
</feature>
<reference evidence="3 4" key="1">
    <citation type="submission" date="2012-10" db="EMBL/GenBank/DDBJ databases">
        <title>Genome sequencing and analysis of entomopathogenic fungi Beauveria bassiana D1-5.</title>
        <authorList>
            <person name="Li Q."/>
            <person name="Wang L."/>
            <person name="Zhang Z."/>
            <person name="Wang Q."/>
            <person name="Ren J."/>
            <person name="Wang M."/>
            <person name="Xu W."/>
            <person name="Wang J."/>
            <person name="Lu Y."/>
            <person name="Du Q."/>
            <person name="Sun Z."/>
        </authorList>
    </citation>
    <scope>NUCLEOTIDE SEQUENCE [LARGE SCALE GENOMIC DNA]</scope>
    <source>
        <strain evidence="3 4">D1-5</strain>
    </source>
</reference>
<proteinExistence type="predicted"/>
<protein>
    <submittedName>
        <fullName evidence="3">Uncharacterized protein</fullName>
    </submittedName>
</protein>
<feature type="compositionally biased region" description="Polar residues" evidence="2">
    <location>
        <begin position="48"/>
        <end position="57"/>
    </location>
</feature>